<evidence type="ECO:0000313" key="9">
    <source>
        <dbReference type="Proteomes" id="UP000004478"/>
    </source>
</evidence>
<dbReference type="RefSeq" id="WP_009186085.1">
    <property type="nucleotide sequence ID" value="NZ_AMGM01000057.1"/>
</dbReference>
<dbReference type="Proteomes" id="UP000004478">
    <property type="component" value="Unassembled WGS sequence"/>
</dbReference>
<keyword evidence="9" id="KW-1185">Reference proteome</keyword>
<dbReference type="PANTHER" id="PTHR32309">
    <property type="entry name" value="TYROSINE-PROTEIN KINASE"/>
    <property type="match status" value="1"/>
</dbReference>
<dbReference type="OrthoDB" id="1522571at2"/>
<dbReference type="GO" id="GO:0005886">
    <property type="term" value="C:plasma membrane"/>
    <property type="evidence" value="ECO:0007669"/>
    <property type="project" value="UniProtKB-SubCell"/>
</dbReference>
<evidence type="ECO:0000256" key="3">
    <source>
        <dbReference type="ARBA" id="ARBA00022692"/>
    </source>
</evidence>
<keyword evidence="4 6" id="KW-1133">Transmembrane helix</keyword>
<name>K1LW20_CECL9</name>
<keyword evidence="3 6" id="KW-0812">Transmembrane</keyword>
<dbReference type="Pfam" id="PF02706">
    <property type="entry name" value="Wzz"/>
    <property type="match status" value="1"/>
</dbReference>
<dbReference type="EMBL" id="AMGM01000057">
    <property type="protein sequence ID" value="EKB48334.1"/>
    <property type="molecule type" value="Genomic_DNA"/>
</dbReference>
<sequence>MEINLIKILKSIYRNKIFIVVFTLVFAILGIFVSFLIPIKYSSAIRIFPVNSQARVTNQISQLSGLASLGIGATDNSNPISPSLYKELIKSDYFIFRFLNEKFFFDSNSKKQTLLEYIREREDNNDLFTFLNQQEFVDLVPLSEQEWLLIEDLKGINQVDYNPKENIITIKSQFEDKSATPQMALFTKMYFEEYLRDFQERKNEALKTRLLNRFEDVNIQFFNSFQELANYRDRNRNIGVESQRLDELLLENQFNIQREIFLSFSNQIEQLSVENERSFVFFTSLDPARVPIYKSSPRKIYVIFGFTLLGFFLSLMYLLFKYYYIQLKQNWDNV</sequence>
<feature type="transmembrane region" description="Helical" evidence="6">
    <location>
        <begin position="300"/>
        <end position="320"/>
    </location>
</feature>
<comment type="caution">
    <text evidence="8">The sequence shown here is derived from an EMBL/GenBank/DDBJ whole genome shotgun (WGS) entry which is preliminary data.</text>
</comment>
<evidence type="ECO:0000259" key="7">
    <source>
        <dbReference type="Pfam" id="PF02706"/>
    </source>
</evidence>
<dbReference type="GO" id="GO:0004713">
    <property type="term" value="F:protein tyrosine kinase activity"/>
    <property type="evidence" value="ECO:0007669"/>
    <property type="project" value="TreeGrafter"/>
</dbReference>
<reference evidence="8 9" key="1">
    <citation type="journal article" date="2012" name="J. Bacteriol.">
        <title>Draft Genome Sequence of Cecembia lonarensis Strain LW9T, Isolated from Lonar Lake, a Haloalkaline Lake in India.</title>
        <authorList>
            <person name="Shivaji S."/>
            <person name="Ara S."/>
            <person name="Singh A."/>
            <person name="Pinnaka A.K."/>
        </authorList>
    </citation>
    <scope>NUCLEOTIDE SEQUENCE [LARGE SCALE GENOMIC DNA]</scope>
    <source>
        <strain evidence="8 9">LW9</strain>
    </source>
</reference>
<evidence type="ECO:0000256" key="4">
    <source>
        <dbReference type="ARBA" id="ARBA00022989"/>
    </source>
</evidence>
<evidence type="ECO:0000256" key="5">
    <source>
        <dbReference type="ARBA" id="ARBA00023136"/>
    </source>
</evidence>
<accession>K1LW20</accession>
<evidence type="ECO:0000256" key="2">
    <source>
        <dbReference type="ARBA" id="ARBA00022475"/>
    </source>
</evidence>
<gene>
    <name evidence="8" type="ORF">B879_03065</name>
</gene>
<dbReference type="InterPro" id="IPR050445">
    <property type="entry name" value="Bact_polysacc_biosynth/exp"/>
</dbReference>
<evidence type="ECO:0000256" key="6">
    <source>
        <dbReference type="SAM" id="Phobius"/>
    </source>
</evidence>
<dbReference type="InterPro" id="IPR003856">
    <property type="entry name" value="LPS_length_determ_N"/>
</dbReference>
<evidence type="ECO:0000256" key="1">
    <source>
        <dbReference type="ARBA" id="ARBA00004651"/>
    </source>
</evidence>
<organism evidence="8 9">
    <name type="scientific">Cecembia lonarensis (strain CCUG 58316 / KCTC 22772 / LW9)</name>
    <dbReference type="NCBI Taxonomy" id="1225176"/>
    <lineage>
        <taxon>Bacteria</taxon>
        <taxon>Pseudomonadati</taxon>
        <taxon>Bacteroidota</taxon>
        <taxon>Cytophagia</taxon>
        <taxon>Cytophagales</taxon>
        <taxon>Cyclobacteriaceae</taxon>
        <taxon>Cecembia</taxon>
    </lineage>
</organism>
<comment type="subcellular location">
    <subcellularLocation>
        <location evidence="1">Cell membrane</location>
        <topology evidence="1">Multi-pass membrane protein</topology>
    </subcellularLocation>
</comment>
<dbReference type="AlphaFoldDB" id="K1LW20"/>
<feature type="transmembrane region" description="Helical" evidence="6">
    <location>
        <begin position="17"/>
        <end position="37"/>
    </location>
</feature>
<keyword evidence="5 6" id="KW-0472">Membrane</keyword>
<proteinExistence type="predicted"/>
<feature type="domain" description="Polysaccharide chain length determinant N-terminal" evidence="7">
    <location>
        <begin position="2"/>
        <end position="97"/>
    </location>
</feature>
<keyword evidence="2" id="KW-1003">Cell membrane</keyword>
<dbReference type="PANTHER" id="PTHR32309:SF13">
    <property type="entry name" value="FERRIC ENTEROBACTIN TRANSPORT PROTEIN FEPE"/>
    <property type="match status" value="1"/>
</dbReference>
<evidence type="ECO:0000313" key="8">
    <source>
        <dbReference type="EMBL" id="EKB48334.1"/>
    </source>
</evidence>
<protein>
    <submittedName>
        <fullName evidence="8">LPS O-antigen length regulator</fullName>
    </submittedName>
</protein>